<evidence type="ECO:0000313" key="4">
    <source>
        <dbReference type="Proteomes" id="UP001158576"/>
    </source>
</evidence>
<keyword evidence="4" id="KW-1185">Reference proteome</keyword>
<dbReference type="Proteomes" id="UP001158576">
    <property type="component" value="Chromosome PAR"/>
</dbReference>
<proteinExistence type="predicted"/>
<gene>
    <name evidence="3" type="ORF">OKIOD_LOCUS2764</name>
</gene>
<keyword evidence="1" id="KW-0175">Coiled coil</keyword>
<feature type="region of interest" description="Disordered" evidence="2">
    <location>
        <begin position="112"/>
        <end position="199"/>
    </location>
</feature>
<organism evidence="3 4">
    <name type="scientific">Oikopleura dioica</name>
    <name type="common">Tunicate</name>
    <dbReference type="NCBI Taxonomy" id="34765"/>
    <lineage>
        <taxon>Eukaryota</taxon>
        <taxon>Metazoa</taxon>
        <taxon>Chordata</taxon>
        <taxon>Tunicata</taxon>
        <taxon>Appendicularia</taxon>
        <taxon>Copelata</taxon>
        <taxon>Oikopleuridae</taxon>
        <taxon>Oikopleura</taxon>
    </lineage>
</organism>
<evidence type="ECO:0000256" key="1">
    <source>
        <dbReference type="SAM" id="Coils"/>
    </source>
</evidence>
<name>A0ABN7RUR1_OIKDI</name>
<evidence type="ECO:0000313" key="3">
    <source>
        <dbReference type="EMBL" id="CAG5086424.1"/>
    </source>
</evidence>
<protein>
    <submittedName>
        <fullName evidence="3">Oidioi.mRNA.OKI2018_I69.PAR.g11206.t1.cds</fullName>
    </submittedName>
</protein>
<evidence type="ECO:0000256" key="2">
    <source>
        <dbReference type="SAM" id="MobiDB-lite"/>
    </source>
</evidence>
<sequence length="199" mass="22595">MGGCFSAEQKANKKLVQYEKTAVNREREIKKLRMEKRKLKSLLMCHCKNNHENTFVRLDSCGHKICRKCKRLPDMGECPFCIVSENGPRLKFDREVSISCFAFPKRAINHPVPAATRNQPNAPSLKQAAPRPPIPSRATRIQEEKPVPSAPEQVPMAKDRCWGPPPSKPNRIVREFPLSQNDPATPMPTIPSIEEEENM</sequence>
<feature type="coiled-coil region" evidence="1">
    <location>
        <begin position="8"/>
        <end position="42"/>
    </location>
</feature>
<reference evidence="3 4" key="1">
    <citation type="submission" date="2021-04" db="EMBL/GenBank/DDBJ databases">
        <authorList>
            <person name="Bliznina A."/>
        </authorList>
    </citation>
    <scope>NUCLEOTIDE SEQUENCE [LARGE SCALE GENOMIC DNA]</scope>
</reference>
<accession>A0ABN7RUR1</accession>
<dbReference type="EMBL" id="OU015568">
    <property type="protein sequence ID" value="CAG5086424.1"/>
    <property type="molecule type" value="Genomic_DNA"/>
</dbReference>